<dbReference type="Proteomes" id="UP000004810">
    <property type="component" value="Unassembled WGS sequence"/>
</dbReference>
<proteinExistence type="predicted"/>
<organism evidence="2 3">
    <name type="scientific">Wuchereria bancrofti</name>
    <dbReference type="NCBI Taxonomy" id="6293"/>
    <lineage>
        <taxon>Eukaryota</taxon>
        <taxon>Metazoa</taxon>
        <taxon>Ecdysozoa</taxon>
        <taxon>Nematoda</taxon>
        <taxon>Chromadorea</taxon>
        <taxon>Rhabditida</taxon>
        <taxon>Spirurina</taxon>
        <taxon>Spiruromorpha</taxon>
        <taxon>Filarioidea</taxon>
        <taxon>Onchocercidae</taxon>
        <taxon>Wuchereria</taxon>
    </lineage>
</organism>
<dbReference type="EMBL" id="ADBV01001299">
    <property type="protein sequence ID" value="EJW85128.1"/>
    <property type="molecule type" value="Genomic_DNA"/>
</dbReference>
<protein>
    <recommendedName>
        <fullName evidence="1">Tudor domain-containing protein</fullName>
    </recommendedName>
</protein>
<accession>J9ESI1</accession>
<dbReference type="Gene3D" id="2.30.30.140">
    <property type="match status" value="1"/>
</dbReference>
<dbReference type="Pfam" id="PF00567">
    <property type="entry name" value="TUDOR"/>
    <property type="match status" value="1"/>
</dbReference>
<evidence type="ECO:0000259" key="1">
    <source>
        <dbReference type="Pfam" id="PF00567"/>
    </source>
</evidence>
<sequence>MVGTPLRRHFKSLFSNYSVSPGLFAALRISGIFRHYDSSHRQFTCTLKEDEALYDALQLQMNEFYNSEIECNVALMVKRMGVYAACVNGFWKRVRVDRIDYETNKCWIETVDDGQLLTLNRYELFVLDPRLLTNQYKRTFGVRFVLPSKSFVKIQVEKLVDDLDPGSARLWATTLVGESCRCRGVAFGSYTMAKLPCDVWCDVTVVAFENLEDVQVRGPG</sequence>
<evidence type="ECO:0000313" key="2">
    <source>
        <dbReference type="EMBL" id="EJW85128.1"/>
    </source>
</evidence>
<evidence type="ECO:0000313" key="3">
    <source>
        <dbReference type="Proteomes" id="UP000004810"/>
    </source>
</evidence>
<feature type="domain" description="Tudor" evidence="1">
    <location>
        <begin position="32"/>
        <end position="131"/>
    </location>
</feature>
<comment type="caution">
    <text evidence="2">The sequence shown here is derived from an EMBL/GenBank/DDBJ whole genome shotgun (WGS) entry which is preliminary data.</text>
</comment>
<reference evidence="3" key="1">
    <citation type="submission" date="2012-08" db="EMBL/GenBank/DDBJ databases">
        <title>The Genome Sequence of Wuchereria bancrofti.</title>
        <authorList>
            <person name="Nutman T.B."/>
            <person name="Fink D.L."/>
            <person name="Russ C."/>
            <person name="Young S."/>
            <person name="Zeng Q."/>
            <person name="Koehrsen M."/>
            <person name="Alvarado L."/>
            <person name="Berlin A."/>
            <person name="Chapman S.B."/>
            <person name="Chen Z."/>
            <person name="Freedman E."/>
            <person name="Gellesch M."/>
            <person name="Goldberg J."/>
            <person name="Griggs A."/>
            <person name="Gujja S."/>
            <person name="Heilman E.R."/>
            <person name="Heiman D."/>
            <person name="Hepburn T."/>
            <person name="Howarth C."/>
            <person name="Jen D."/>
            <person name="Larson L."/>
            <person name="Lewis B."/>
            <person name="Mehta T."/>
            <person name="Park D."/>
            <person name="Pearson M."/>
            <person name="Roberts A."/>
            <person name="Saif S."/>
            <person name="Shea T."/>
            <person name="Shenoy N."/>
            <person name="Sisk P."/>
            <person name="Stolte C."/>
            <person name="Sykes S."/>
            <person name="Walk T."/>
            <person name="White J."/>
            <person name="Yandava C."/>
            <person name="Haas B."/>
            <person name="Henn M.R."/>
            <person name="Nusbaum C."/>
            <person name="Birren B."/>
        </authorList>
    </citation>
    <scope>NUCLEOTIDE SEQUENCE [LARGE SCALE GENOMIC DNA]</scope>
    <source>
        <strain evidence="3">NA</strain>
    </source>
</reference>
<gene>
    <name evidence="2" type="ORF">WUBG_03965</name>
</gene>
<dbReference type="SUPFAM" id="SSF63748">
    <property type="entry name" value="Tudor/PWWP/MBT"/>
    <property type="match status" value="1"/>
</dbReference>
<name>J9ESI1_WUCBA</name>
<dbReference type="InterPro" id="IPR002999">
    <property type="entry name" value="Tudor"/>
</dbReference>
<dbReference type="AlphaFoldDB" id="J9ESI1"/>